<dbReference type="Proteomes" id="UP000014480">
    <property type="component" value="Unassembled WGS sequence"/>
</dbReference>
<proteinExistence type="predicted"/>
<sequence length="256" mass="28805">MRYNDWDVCLYSREDCMPLREFKTECLTVPYLDENDSQQSSSHDDGFFPHRKMPTVTTHVPSLAPGAPFCVNINRWMPAFRSKPTDASDRIVIRVLIDGTLAAQSMRAEDASWPYDVDHALGPNKPGIAMPLRFPTFRKEFLRKNERLDLGCITVVITEWSPREQKTVVFSFRYAPIDILETSRIAWPNPAMWCDDVAAIGPPSPPSHEPKDCEQQSANSKHLGAATNLPSPTTISYSGCVFNWPGSVPQHRGPAE</sequence>
<dbReference type="OrthoDB" id="5417628at2759"/>
<gene>
    <name evidence="2" type="ORF">Cob_v001438</name>
</gene>
<evidence type="ECO:0000256" key="1">
    <source>
        <dbReference type="SAM" id="MobiDB-lite"/>
    </source>
</evidence>
<reference evidence="3" key="2">
    <citation type="journal article" date="2019" name="Mol. Plant Microbe Interact.">
        <title>Genome sequence resources for four phytopathogenic fungi from the Colletotrichum orbiculare species complex.</title>
        <authorList>
            <person name="Gan P."/>
            <person name="Tsushima A."/>
            <person name="Narusaka M."/>
            <person name="Narusaka Y."/>
            <person name="Takano Y."/>
            <person name="Kubo Y."/>
            <person name="Shirasu K."/>
        </authorList>
    </citation>
    <scope>GENOME REANNOTATION</scope>
    <source>
        <strain evidence="3">104-T / ATCC 96160 / CBS 514.97 / LARS 414 / MAFF 240422</strain>
    </source>
</reference>
<evidence type="ECO:0000313" key="2">
    <source>
        <dbReference type="EMBL" id="TDZ26504.1"/>
    </source>
</evidence>
<dbReference type="STRING" id="1213857.A0A484G985"/>
<organism evidence="2 3">
    <name type="scientific">Colletotrichum orbiculare (strain 104-T / ATCC 96160 / CBS 514.97 / LARS 414 / MAFF 240422)</name>
    <name type="common">Cucumber anthracnose fungus</name>
    <name type="synonym">Colletotrichum lagenarium</name>
    <dbReference type="NCBI Taxonomy" id="1213857"/>
    <lineage>
        <taxon>Eukaryota</taxon>
        <taxon>Fungi</taxon>
        <taxon>Dikarya</taxon>
        <taxon>Ascomycota</taxon>
        <taxon>Pezizomycotina</taxon>
        <taxon>Sordariomycetes</taxon>
        <taxon>Hypocreomycetidae</taxon>
        <taxon>Glomerellales</taxon>
        <taxon>Glomerellaceae</taxon>
        <taxon>Colletotrichum</taxon>
        <taxon>Colletotrichum orbiculare species complex</taxon>
    </lineage>
</organism>
<name>A0A484G985_COLOR</name>
<accession>A0A484G985</accession>
<keyword evidence="3" id="KW-1185">Reference proteome</keyword>
<feature type="region of interest" description="Disordered" evidence="1">
    <location>
        <begin position="198"/>
        <end position="230"/>
    </location>
</feature>
<dbReference type="EMBL" id="AMCV02000001">
    <property type="protein sequence ID" value="TDZ26504.1"/>
    <property type="molecule type" value="Genomic_DNA"/>
</dbReference>
<reference evidence="3" key="1">
    <citation type="journal article" date="2013" name="New Phytol.">
        <title>Comparative genomic and transcriptomic analyses reveal the hemibiotrophic stage shift of Colletotrichum fungi.</title>
        <authorList>
            <person name="Gan P."/>
            <person name="Ikeda K."/>
            <person name="Irieda H."/>
            <person name="Narusaka M."/>
            <person name="O'Connell R.J."/>
            <person name="Narusaka Y."/>
            <person name="Takano Y."/>
            <person name="Kubo Y."/>
            <person name="Shirasu K."/>
        </authorList>
    </citation>
    <scope>NUCLEOTIDE SEQUENCE [LARGE SCALE GENOMIC DNA]</scope>
    <source>
        <strain evidence="3">104-T / ATCC 96160 / CBS 514.97 / LARS 414 / MAFF 240422</strain>
    </source>
</reference>
<comment type="caution">
    <text evidence="2">The sequence shown here is derived from an EMBL/GenBank/DDBJ whole genome shotgun (WGS) entry which is preliminary data.</text>
</comment>
<evidence type="ECO:0000313" key="3">
    <source>
        <dbReference type="Proteomes" id="UP000014480"/>
    </source>
</evidence>
<dbReference type="AlphaFoldDB" id="A0A484G985"/>
<protein>
    <submittedName>
        <fullName evidence="2">Uncharacterized protein</fullName>
    </submittedName>
</protein>